<evidence type="ECO:0008006" key="4">
    <source>
        <dbReference type="Google" id="ProtNLM"/>
    </source>
</evidence>
<protein>
    <recommendedName>
        <fullName evidence="4">DUF5709 domain-containing protein</fullName>
    </recommendedName>
</protein>
<feature type="region of interest" description="Disordered" evidence="1">
    <location>
        <begin position="1"/>
        <end position="128"/>
    </location>
</feature>
<feature type="compositionally biased region" description="Basic and acidic residues" evidence="1">
    <location>
        <begin position="1"/>
        <end position="22"/>
    </location>
</feature>
<evidence type="ECO:0000313" key="2">
    <source>
        <dbReference type="EMBL" id="MBD2868244.1"/>
    </source>
</evidence>
<dbReference type="Proteomes" id="UP000632125">
    <property type="component" value="Unassembled WGS sequence"/>
</dbReference>
<gene>
    <name evidence="2" type="ORF">IDH41_06640</name>
</gene>
<dbReference type="EMBL" id="JACXIY010000008">
    <property type="protein sequence ID" value="MBD2868244.1"/>
    <property type="molecule type" value="Genomic_DNA"/>
</dbReference>
<evidence type="ECO:0000313" key="3">
    <source>
        <dbReference type="Proteomes" id="UP000632125"/>
    </source>
</evidence>
<feature type="compositionally biased region" description="Acidic residues" evidence="1">
    <location>
        <begin position="72"/>
        <end position="82"/>
    </location>
</feature>
<sequence>MANDHGRDARKPESLATERDIDPEFGLFTEEAGEGAVPDAEELLTAQQRRPDARVHEGHVPEALEAGTGQGDEVDTPEEISEELASVPDADAVARNSPVDPASPGDEFHGTDLLNGVGNHPEEETEEP</sequence>
<reference evidence="2" key="1">
    <citation type="submission" date="2020-09" db="EMBL/GenBank/DDBJ databases">
        <title>A novel bacterium of genus Paenibacillus, isolated from South China Sea.</title>
        <authorList>
            <person name="Huang H."/>
            <person name="Mo K."/>
            <person name="Hu Y."/>
        </authorList>
    </citation>
    <scope>NUCLEOTIDE SEQUENCE</scope>
    <source>
        <strain evidence="2">IB182493</strain>
    </source>
</reference>
<comment type="caution">
    <text evidence="2">The sequence shown here is derived from an EMBL/GenBank/DDBJ whole genome shotgun (WGS) entry which is preliminary data.</text>
</comment>
<keyword evidence="3" id="KW-1185">Reference proteome</keyword>
<feature type="compositionally biased region" description="Basic and acidic residues" evidence="1">
    <location>
        <begin position="49"/>
        <end position="62"/>
    </location>
</feature>
<name>A0A927CHL3_9BACL</name>
<organism evidence="2 3">
    <name type="scientific">Paenibacillus arenilitoris</name>
    <dbReference type="NCBI Taxonomy" id="2772299"/>
    <lineage>
        <taxon>Bacteria</taxon>
        <taxon>Bacillati</taxon>
        <taxon>Bacillota</taxon>
        <taxon>Bacilli</taxon>
        <taxon>Bacillales</taxon>
        <taxon>Paenibacillaceae</taxon>
        <taxon>Paenibacillus</taxon>
    </lineage>
</organism>
<dbReference type="AlphaFoldDB" id="A0A927CHL3"/>
<dbReference type="RefSeq" id="WP_190859530.1">
    <property type="nucleotide sequence ID" value="NZ_JACXIY010000008.1"/>
</dbReference>
<proteinExistence type="predicted"/>
<evidence type="ECO:0000256" key="1">
    <source>
        <dbReference type="SAM" id="MobiDB-lite"/>
    </source>
</evidence>
<accession>A0A927CHL3</accession>